<feature type="chain" id="PRO_5036771278" description="PDZ domain-containing protein" evidence="1">
    <location>
        <begin position="28"/>
        <end position="238"/>
    </location>
</feature>
<organism evidence="2 3">
    <name type="scientific">Paenibacillus oceani</name>
    <dbReference type="NCBI Taxonomy" id="2772510"/>
    <lineage>
        <taxon>Bacteria</taxon>
        <taxon>Bacillati</taxon>
        <taxon>Bacillota</taxon>
        <taxon>Bacilli</taxon>
        <taxon>Bacillales</taxon>
        <taxon>Paenibacillaceae</taxon>
        <taxon>Paenibacillus</taxon>
    </lineage>
</organism>
<keyword evidence="3" id="KW-1185">Reference proteome</keyword>
<dbReference type="Proteomes" id="UP000639396">
    <property type="component" value="Unassembled WGS sequence"/>
</dbReference>
<dbReference type="EMBL" id="JACXJA010000049">
    <property type="protein sequence ID" value="MBD2865923.1"/>
    <property type="molecule type" value="Genomic_DNA"/>
</dbReference>
<dbReference type="RefSeq" id="WP_190931544.1">
    <property type="nucleotide sequence ID" value="NZ_JACXJA010000049.1"/>
</dbReference>
<comment type="caution">
    <text evidence="2">The sequence shown here is derived from an EMBL/GenBank/DDBJ whole genome shotgun (WGS) entry which is preliminary data.</text>
</comment>
<evidence type="ECO:0000256" key="1">
    <source>
        <dbReference type="SAM" id="SignalP"/>
    </source>
</evidence>
<evidence type="ECO:0008006" key="4">
    <source>
        <dbReference type="Google" id="ProtNLM"/>
    </source>
</evidence>
<keyword evidence="1" id="KW-0732">Signal</keyword>
<evidence type="ECO:0000313" key="2">
    <source>
        <dbReference type="EMBL" id="MBD2865923.1"/>
    </source>
</evidence>
<name>A0A927H306_9BACL</name>
<feature type="signal peptide" evidence="1">
    <location>
        <begin position="1"/>
        <end position="27"/>
    </location>
</feature>
<sequence>MKIKKFASMAAISCVLAVSVVMSSASADTLSDPKSIKFREEAGFSVSPAALEQGKKESGNNKSKRLYGVELTEAEAQELFDRQRVPSEIGNKHKQIDSFAGQYIDTKTGNLHIGFTNDDPSIQAQILSPLSEKDKKRVKFFTAKYTKKELEDREIPLKDFMKSVSPEEFKAFGLVSSGFDPEHNKFRVVVSEKTPGEKIQKIKEIIGEDYVLIEVDGEPYQPMARTDKFRPVIAGVKI</sequence>
<reference evidence="2" key="1">
    <citation type="submission" date="2020-09" db="EMBL/GenBank/DDBJ databases">
        <title>A novel bacterium of genus Paenibacillus, isolated from South China Sea.</title>
        <authorList>
            <person name="Huang H."/>
            <person name="Mo K."/>
            <person name="Hu Y."/>
        </authorList>
    </citation>
    <scope>NUCLEOTIDE SEQUENCE</scope>
    <source>
        <strain evidence="2">IB182363</strain>
    </source>
</reference>
<evidence type="ECO:0000313" key="3">
    <source>
        <dbReference type="Proteomes" id="UP000639396"/>
    </source>
</evidence>
<dbReference type="AlphaFoldDB" id="A0A927H306"/>
<proteinExistence type="predicted"/>
<protein>
    <recommendedName>
        <fullName evidence="4">PDZ domain-containing protein</fullName>
    </recommendedName>
</protein>
<gene>
    <name evidence="2" type="ORF">IDH45_28460</name>
</gene>
<accession>A0A927H306</accession>